<sequence length="79" mass="9162">MERLTLRQLAINDEQEIFILSHTVFMLKPFERLHSRKIAPVKTAVMYLVTKCCPDDKKLSNKYFYHSPCGLTAGIFSNL</sequence>
<evidence type="ECO:0000313" key="2">
    <source>
        <dbReference type="Proteomes" id="UP000198757"/>
    </source>
</evidence>
<dbReference type="AlphaFoldDB" id="A0A1G6XK48"/>
<protein>
    <submittedName>
        <fullName evidence="1">Uncharacterized protein</fullName>
    </submittedName>
</protein>
<accession>A0A1G6XK48</accession>
<keyword evidence="2" id="KW-1185">Reference proteome</keyword>
<proteinExistence type="predicted"/>
<reference evidence="2" key="1">
    <citation type="submission" date="2016-10" db="EMBL/GenBank/DDBJ databases">
        <authorList>
            <person name="Varghese N."/>
            <person name="Submissions S."/>
        </authorList>
    </citation>
    <scope>NUCLEOTIDE SEQUENCE [LARGE SCALE GENOMIC DNA]</scope>
    <source>
        <strain evidence="2">DSM 25811 / CCM 8410 / LMG 26954 / E90</strain>
    </source>
</reference>
<gene>
    <name evidence="1" type="ORF">SAMN04487894_113102</name>
</gene>
<dbReference type="EMBL" id="FMZO01000013">
    <property type="protein sequence ID" value="SDD78421.1"/>
    <property type="molecule type" value="Genomic_DNA"/>
</dbReference>
<name>A0A1G6XK48_NIADE</name>
<evidence type="ECO:0000313" key="1">
    <source>
        <dbReference type="EMBL" id="SDD78421.1"/>
    </source>
</evidence>
<organism evidence="1 2">
    <name type="scientific">Niabella drilacis (strain DSM 25811 / CCM 8410 / CCUG 62505 / LMG 26954 / E90)</name>
    <dbReference type="NCBI Taxonomy" id="1285928"/>
    <lineage>
        <taxon>Bacteria</taxon>
        <taxon>Pseudomonadati</taxon>
        <taxon>Bacteroidota</taxon>
        <taxon>Chitinophagia</taxon>
        <taxon>Chitinophagales</taxon>
        <taxon>Chitinophagaceae</taxon>
        <taxon>Niabella</taxon>
    </lineage>
</organism>
<dbReference type="Proteomes" id="UP000198757">
    <property type="component" value="Unassembled WGS sequence"/>
</dbReference>